<protein>
    <recommendedName>
        <fullName evidence="3">Metallo-dependent phosphatase-like protein</fullName>
    </recommendedName>
</protein>
<dbReference type="InParanoid" id="A0A5J5EH40"/>
<evidence type="ECO:0000313" key="2">
    <source>
        <dbReference type="Proteomes" id="UP000326924"/>
    </source>
</evidence>
<feature type="non-terminal residue" evidence="1">
    <location>
        <position position="55"/>
    </location>
</feature>
<proteinExistence type="predicted"/>
<dbReference type="Proteomes" id="UP000326924">
    <property type="component" value="Unassembled WGS sequence"/>
</dbReference>
<accession>A0A5J5EH40</accession>
<dbReference type="PANTHER" id="PTHR12905:SF0">
    <property type="entry name" value="CALCINEURIN-LIKE PHOSPHOESTERASE DOMAIN-CONTAINING PROTEIN"/>
    <property type="match status" value="1"/>
</dbReference>
<feature type="non-terminal residue" evidence="1">
    <location>
        <position position="1"/>
    </location>
</feature>
<dbReference type="OrthoDB" id="630188at2759"/>
<keyword evidence="2" id="KW-1185">Reference proteome</keyword>
<dbReference type="AlphaFoldDB" id="A0A5J5EH40"/>
<organism evidence="1 2">
    <name type="scientific">Sphaerosporella brunnea</name>
    <dbReference type="NCBI Taxonomy" id="1250544"/>
    <lineage>
        <taxon>Eukaryota</taxon>
        <taxon>Fungi</taxon>
        <taxon>Dikarya</taxon>
        <taxon>Ascomycota</taxon>
        <taxon>Pezizomycotina</taxon>
        <taxon>Pezizomycetes</taxon>
        <taxon>Pezizales</taxon>
        <taxon>Pyronemataceae</taxon>
        <taxon>Sphaerosporella</taxon>
    </lineage>
</organism>
<dbReference type="SUPFAM" id="SSF56300">
    <property type="entry name" value="Metallo-dependent phosphatases"/>
    <property type="match status" value="1"/>
</dbReference>
<name>A0A5J5EH40_9PEZI</name>
<dbReference type="PANTHER" id="PTHR12905">
    <property type="entry name" value="METALLOPHOSPHOESTERASE"/>
    <property type="match status" value="1"/>
</dbReference>
<evidence type="ECO:0000313" key="1">
    <source>
        <dbReference type="EMBL" id="KAA8894269.1"/>
    </source>
</evidence>
<reference evidence="1 2" key="1">
    <citation type="submission" date="2019-09" db="EMBL/GenBank/DDBJ databases">
        <title>Draft genome of the ectomycorrhizal ascomycete Sphaerosporella brunnea.</title>
        <authorList>
            <consortium name="DOE Joint Genome Institute"/>
            <person name="Benucci G.M."/>
            <person name="Marozzi G."/>
            <person name="Antonielli L."/>
            <person name="Sanchez S."/>
            <person name="Marco P."/>
            <person name="Wang X."/>
            <person name="Falini L.B."/>
            <person name="Barry K."/>
            <person name="Haridas S."/>
            <person name="Lipzen A."/>
            <person name="Labutti K."/>
            <person name="Grigoriev I.V."/>
            <person name="Murat C."/>
            <person name="Martin F."/>
            <person name="Albertini E."/>
            <person name="Donnini D."/>
            <person name="Bonito G."/>
        </authorList>
    </citation>
    <scope>NUCLEOTIDE SEQUENCE [LARGE SCALE GENOMIC DNA]</scope>
    <source>
        <strain evidence="1 2">Sb_GMNB300</strain>
    </source>
</reference>
<evidence type="ECO:0008006" key="3">
    <source>
        <dbReference type="Google" id="ProtNLM"/>
    </source>
</evidence>
<dbReference type="EMBL" id="VXIS01000353">
    <property type="protein sequence ID" value="KAA8894269.1"/>
    <property type="molecule type" value="Genomic_DNA"/>
</dbReference>
<comment type="caution">
    <text evidence="1">The sequence shown here is derived from an EMBL/GenBank/DDBJ whole genome shotgun (WGS) entry which is preliminary data.</text>
</comment>
<gene>
    <name evidence="1" type="ORF">FN846DRAFT_759682</name>
</gene>
<dbReference type="InterPro" id="IPR029052">
    <property type="entry name" value="Metallo-depent_PP-like"/>
</dbReference>
<sequence length="55" mass="6003">IDVLVTHGPPCGYLDAAMGCAELTRALWRCRPSVHVFGHVQGYGCVLLGYDEAQR</sequence>
<dbReference type="InterPro" id="IPR051693">
    <property type="entry name" value="UPF0046_metallophosphoest"/>
</dbReference>
<dbReference type="Gene3D" id="3.60.21.10">
    <property type="match status" value="1"/>
</dbReference>